<dbReference type="InterPro" id="IPR027843">
    <property type="entry name" value="DUF4440"/>
</dbReference>
<feature type="domain" description="DUF4440" evidence="2">
    <location>
        <begin position="36"/>
        <end position="144"/>
    </location>
</feature>
<dbReference type="AlphaFoldDB" id="A0A5B8LK47"/>
<feature type="chain" id="PRO_5022917458" evidence="1">
    <location>
        <begin position="22"/>
        <end position="172"/>
    </location>
</feature>
<dbReference type="Gene3D" id="3.10.450.50">
    <property type="match status" value="1"/>
</dbReference>
<dbReference type="InterPro" id="IPR011944">
    <property type="entry name" value="Steroid_delta5-4_isomerase"/>
</dbReference>
<dbReference type="InterPro" id="IPR032710">
    <property type="entry name" value="NTF2-like_dom_sf"/>
</dbReference>
<protein>
    <submittedName>
        <fullName evidence="3">SgcJ/EcaC family oxidoreductase</fullName>
    </submittedName>
</protein>
<dbReference type="KEGG" id="spai:FPZ24_11950"/>
<evidence type="ECO:0000259" key="2">
    <source>
        <dbReference type="Pfam" id="PF14534"/>
    </source>
</evidence>
<dbReference type="EMBL" id="CP042306">
    <property type="protein sequence ID" value="QDZ08105.1"/>
    <property type="molecule type" value="Genomic_DNA"/>
</dbReference>
<feature type="signal peptide" evidence="1">
    <location>
        <begin position="1"/>
        <end position="21"/>
    </location>
</feature>
<sequence>MYRCVIGVSLCVLSNTVPATAQTAVDRSTVASLPASFSAAWSTHQGDELAKLVSEDVDFVNVGAIWLRGKANFAKYHSRILTARLAASTITPLATDVRFVRADLALIRWSWRIDGERDSNGAAMPARYGLMTLVAERRRGKWQVIAGQNTNSGPLRPEAADIQGPIIVPRAP</sequence>
<dbReference type="SUPFAM" id="SSF54427">
    <property type="entry name" value="NTF2-like"/>
    <property type="match status" value="1"/>
</dbReference>
<dbReference type="Proteomes" id="UP000315673">
    <property type="component" value="Chromosome"/>
</dbReference>
<dbReference type="RefSeq" id="WP_146572276.1">
    <property type="nucleotide sequence ID" value="NZ_CP042306.1"/>
</dbReference>
<name>A0A5B8LK47_9SPHN</name>
<keyword evidence="4" id="KW-1185">Reference proteome</keyword>
<accession>A0A5B8LK47</accession>
<keyword evidence="1" id="KW-0732">Signal</keyword>
<evidence type="ECO:0000313" key="3">
    <source>
        <dbReference type="EMBL" id="QDZ08105.1"/>
    </source>
</evidence>
<gene>
    <name evidence="3" type="ORF">FPZ24_11950</name>
</gene>
<evidence type="ECO:0000256" key="1">
    <source>
        <dbReference type="SAM" id="SignalP"/>
    </source>
</evidence>
<dbReference type="Pfam" id="PF14534">
    <property type="entry name" value="DUF4440"/>
    <property type="match status" value="1"/>
</dbReference>
<evidence type="ECO:0000313" key="4">
    <source>
        <dbReference type="Proteomes" id="UP000315673"/>
    </source>
</evidence>
<proteinExistence type="predicted"/>
<dbReference type="OrthoDB" id="122531at2"/>
<dbReference type="NCBIfam" id="TIGR02246">
    <property type="entry name" value="SgcJ/EcaC family oxidoreductase"/>
    <property type="match status" value="1"/>
</dbReference>
<organism evidence="3 4">
    <name type="scientific">Sphingomonas panacisoli</name>
    <dbReference type="NCBI Taxonomy" id="1813879"/>
    <lineage>
        <taxon>Bacteria</taxon>
        <taxon>Pseudomonadati</taxon>
        <taxon>Pseudomonadota</taxon>
        <taxon>Alphaproteobacteria</taxon>
        <taxon>Sphingomonadales</taxon>
        <taxon>Sphingomonadaceae</taxon>
        <taxon>Sphingomonas</taxon>
    </lineage>
</organism>
<reference evidence="3 4" key="1">
    <citation type="submission" date="2019-07" db="EMBL/GenBank/DDBJ databases">
        <title>Full genome sequence of Sphingomonas sp. 4R-6-7(HKS19).</title>
        <authorList>
            <person name="Im W.-T."/>
        </authorList>
    </citation>
    <scope>NUCLEOTIDE SEQUENCE [LARGE SCALE GENOMIC DNA]</scope>
    <source>
        <strain evidence="3 4">HKS19</strain>
    </source>
</reference>